<dbReference type="Gene3D" id="2.60.40.290">
    <property type="match status" value="1"/>
</dbReference>
<dbReference type="InterPro" id="IPR017853">
    <property type="entry name" value="GH"/>
</dbReference>
<comment type="caution">
    <text evidence="2">The sequence shown here is derived from an EMBL/GenBank/DDBJ whole genome shotgun (WGS) entry which is preliminary data.</text>
</comment>
<dbReference type="SMART" id="SM00637">
    <property type="entry name" value="CBD_II"/>
    <property type="match status" value="1"/>
</dbReference>
<dbReference type="SUPFAM" id="SSF51445">
    <property type="entry name" value="(Trans)glycosidases"/>
    <property type="match status" value="1"/>
</dbReference>
<dbReference type="InterPro" id="IPR001919">
    <property type="entry name" value="CBD2"/>
</dbReference>
<sequence length="776" mass="83997">MEEALLEEVAIRLATACSRSAVPAETLDLLQDAFVTCKLIRLSFGLQNKVMVSITVDLQGSGATHASYVPIQPSAAAAAVLQNQPIVVVREANVRSPLWDQEDLYQREGCNSMSVVSMPFYWPPRPGTLYEDQPLPVPQNTAHQPTFAALTVAGSRNITNAEMGRLNELALRTGRHVREHISMLLASLEGAGLLPTEAEAQEELEDIYATPETLHERAALAGCGVDALAPGSYRLRLPGRLTCTSQGLLSSFACTSGNARLTLLNRQPASTQWSIQPVQPTAKSIAATTLVRVVASDRTTCGSAYATWPAGCAAGPVTVAALSPTAARQQWVVEPWGATWRLRPANCAGKYLSFHATNCSNAYGQSNVTATAVESSRWGQGYEGAFRIVNNNAYDILSWRLAFTFAGGNFTWGPSDGDVTWQGAAGQLVPKEWSQEIKAGAAKEIAFGGSGALPTNVQFTQVLPLLDPENDPSLKTRGAFPAKVFAPFIDVGLYPTPRLLDFYEAAGQKWFTLAFITADVVRKVPAWAGSIGLEKQFLMDQIRDVRLRGGDVIVSFGGAAGQELAQVVTDENTLLAHYQAVVDLYKLRWIDFDIEGQAVAQPSSYDRRNRVLARLQAANPGLTVSLTLPVLPSGLTADGVRLLESCVKYGVRVDVLNSMTMDYGDSAAPAPNGKMGDYAIQAAEATYRQALSVGLNTTKIGNTPMIGRNDVETEVFYQADAHKVARWAAATPWVRWTAFWSLGRDKFNGETYVSIQSSSIPQQPYEFTNIFKNYTG</sequence>
<dbReference type="AlphaFoldDB" id="A0A2P6THD8"/>
<keyword evidence="3" id="KW-1185">Reference proteome</keyword>
<dbReference type="InterPro" id="IPR001223">
    <property type="entry name" value="Glyco_hydro18_cat"/>
</dbReference>
<dbReference type="SUPFAM" id="SSF49384">
    <property type="entry name" value="Carbohydrate-binding domain"/>
    <property type="match status" value="1"/>
</dbReference>
<dbReference type="PANTHER" id="PTHR42976:SF1">
    <property type="entry name" value="GH18 DOMAIN-CONTAINING PROTEIN-RELATED"/>
    <property type="match status" value="1"/>
</dbReference>
<dbReference type="InterPro" id="IPR052750">
    <property type="entry name" value="GH18_Chitinase"/>
</dbReference>
<protein>
    <submittedName>
        <fullName evidence="2">Bifunctional chitinase lysozyme</fullName>
    </submittedName>
</protein>
<dbReference type="GO" id="GO:0030247">
    <property type="term" value="F:polysaccharide binding"/>
    <property type="evidence" value="ECO:0007669"/>
    <property type="project" value="InterPro"/>
</dbReference>
<dbReference type="PANTHER" id="PTHR42976">
    <property type="entry name" value="BIFUNCTIONAL CHITINASE/LYSOZYME-RELATED"/>
    <property type="match status" value="1"/>
</dbReference>
<evidence type="ECO:0000259" key="1">
    <source>
        <dbReference type="PROSITE" id="PS51910"/>
    </source>
</evidence>
<reference evidence="2 3" key="1">
    <citation type="journal article" date="2018" name="Plant J.">
        <title>Genome sequences of Chlorella sorokiniana UTEX 1602 and Micractinium conductrix SAG 241.80: implications to maltose excretion by a green alga.</title>
        <authorList>
            <person name="Arriola M.B."/>
            <person name="Velmurugan N."/>
            <person name="Zhang Y."/>
            <person name="Plunkett M.H."/>
            <person name="Hondzo H."/>
            <person name="Barney B.M."/>
        </authorList>
    </citation>
    <scope>NUCLEOTIDE SEQUENCE [LARGE SCALE GENOMIC DNA]</scope>
    <source>
        <strain evidence="3">UTEX 1602</strain>
    </source>
</reference>
<dbReference type="OrthoDB" id="76388at2759"/>
<name>A0A2P6THD8_CHLSO</name>
<dbReference type="GO" id="GO:0005975">
    <property type="term" value="P:carbohydrate metabolic process"/>
    <property type="evidence" value="ECO:0007669"/>
    <property type="project" value="InterPro"/>
</dbReference>
<dbReference type="CDD" id="cd06543">
    <property type="entry name" value="GH18_PF-ChiA-like"/>
    <property type="match status" value="1"/>
</dbReference>
<gene>
    <name evidence="2" type="ORF">C2E21_7612</name>
</gene>
<dbReference type="Pfam" id="PF00553">
    <property type="entry name" value="CBM_2"/>
    <property type="match status" value="1"/>
</dbReference>
<proteinExistence type="predicted"/>
<accession>A0A2P6THD8</accession>
<organism evidence="2 3">
    <name type="scientific">Chlorella sorokiniana</name>
    <name type="common">Freshwater green alga</name>
    <dbReference type="NCBI Taxonomy" id="3076"/>
    <lineage>
        <taxon>Eukaryota</taxon>
        <taxon>Viridiplantae</taxon>
        <taxon>Chlorophyta</taxon>
        <taxon>core chlorophytes</taxon>
        <taxon>Trebouxiophyceae</taxon>
        <taxon>Chlorellales</taxon>
        <taxon>Chlorellaceae</taxon>
        <taxon>Chlorella clade</taxon>
        <taxon>Chlorella</taxon>
    </lineage>
</organism>
<dbReference type="InterPro" id="IPR008965">
    <property type="entry name" value="CBM2/CBM3_carb-bd_dom_sf"/>
</dbReference>
<dbReference type="STRING" id="3076.A0A2P6THD8"/>
<dbReference type="GO" id="GO:0004553">
    <property type="term" value="F:hydrolase activity, hydrolyzing O-glycosyl compounds"/>
    <property type="evidence" value="ECO:0007669"/>
    <property type="project" value="InterPro"/>
</dbReference>
<dbReference type="Gene3D" id="3.20.20.80">
    <property type="entry name" value="Glycosidases"/>
    <property type="match status" value="1"/>
</dbReference>
<evidence type="ECO:0000313" key="3">
    <source>
        <dbReference type="Proteomes" id="UP000239899"/>
    </source>
</evidence>
<dbReference type="Proteomes" id="UP000239899">
    <property type="component" value="Unassembled WGS sequence"/>
</dbReference>
<evidence type="ECO:0000313" key="2">
    <source>
        <dbReference type="EMBL" id="PRW33707.1"/>
    </source>
</evidence>
<dbReference type="InterPro" id="IPR012291">
    <property type="entry name" value="CBM2_carb-bd_dom_sf"/>
</dbReference>
<dbReference type="EMBL" id="LHPG02000016">
    <property type="protein sequence ID" value="PRW33707.1"/>
    <property type="molecule type" value="Genomic_DNA"/>
</dbReference>
<dbReference type="PROSITE" id="PS51910">
    <property type="entry name" value="GH18_2"/>
    <property type="match status" value="1"/>
</dbReference>
<feature type="domain" description="GH18" evidence="1">
    <location>
        <begin position="482"/>
        <end position="776"/>
    </location>
</feature>